<dbReference type="AlphaFoldDB" id="A0A7C9PJM0"/>
<keyword evidence="5" id="KW-0067">ATP-binding</keyword>
<comment type="caution">
    <text evidence="9">The sequence shown here is derived from an EMBL/GenBank/DDBJ whole genome shotgun (WGS) entry which is preliminary data.</text>
</comment>
<dbReference type="InterPro" id="IPR000228">
    <property type="entry name" value="RNA3'_term_phos_cyc"/>
</dbReference>
<evidence type="ECO:0000256" key="1">
    <source>
        <dbReference type="ARBA" id="ARBA00009206"/>
    </source>
</evidence>
<protein>
    <recommendedName>
        <fullName evidence="5 6">RNA 3'-terminal phosphate cyclase</fullName>
        <shortName evidence="5">RNA cyclase</shortName>
        <shortName evidence="5">RNA-3'-phosphate cyclase</shortName>
        <ecNumber evidence="5 6">6.5.1.4</ecNumber>
    </recommendedName>
</protein>
<dbReference type="InterPro" id="IPR036553">
    <property type="entry name" value="RPTC_insert"/>
</dbReference>
<dbReference type="GO" id="GO:0005524">
    <property type="term" value="F:ATP binding"/>
    <property type="evidence" value="ECO:0007669"/>
    <property type="project" value="UniProtKB-KW"/>
</dbReference>
<dbReference type="PIRSF" id="PIRSF005378">
    <property type="entry name" value="RNA3'_term_phos_cycl_euk"/>
    <property type="match status" value="1"/>
</dbReference>
<dbReference type="InterPro" id="IPR013791">
    <property type="entry name" value="RNA3'-term_phos_cycl_insert"/>
</dbReference>
<dbReference type="GO" id="GO:0006396">
    <property type="term" value="P:RNA processing"/>
    <property type="evidence" value="ECO:0007669"/>
    <property type="project" value="UniProtKB-UniRule"/>
</dbReference>
<dbReference type="RefSeq" id="WP_163459588.1">
    <property type="nucleotide sequence ID" value="NZ_JAAGOH010000039.1"/>
</dbReference>
<evidence type="ECO:0000256" key="4">
    <source>
        <dbReference type="ARBA" id="ARBA00024481"/>
    </source>
</evidence>
<dbReference type="Pfam" id="PF01137">
    <property type="entry name" value="RTC"/>
    <property type="match status" value="1"/>
</dbReference>
<comment type="similarity">
    <text evidence="1 5">Belongs to the RNA 3'-terminal cyclase family. Type 1 subfamily.</text>
</comment>
<feature type="active site" description="Tele-AMP-histidine intermediate" evidence="5">
    <location>
        <position position="332"/>
    </location>
</feature>
<proteinExistence type="inferred from homology"/>
<feature type="binding site" evidence="5">
    <location>
        <position position="119"/>
    </location>
    <ligand>
        <name>ATP</name>
        <dbReference type="ChEBI" id="CHEBI:30616"/>
    </ligand>
</feature>
<reference evidence="9 10" key="1">
    <citation type="submission" date="2020-02" db="EMBL/GenBank/DDBJ databases">
        <title>Ideonella bacterium strain TBM-1.</title>
        <authorList>
            <person name="Chen W.-M."/>
        </authorList>
    </citation>
    <scope>NUCLEOTIDE SEQUENCE [LARGE SCALE GENOMIC DNA]</scope>
    <source>
        <strain evidence="9 10">TBM-1</strain>
    </source>
</reference>
<dbReference type="GO" id="GO:0005737">
    <property type="term" value="C:cytoplasm"/>
    <property type="evidence" value="ECO:0007669"/>
    <property type="project" value="UniProtKB-SubCell"/>
</dbReference>
<dbReference type="EC" id="6.5.1.4" evidence="5 6"/>
<dbReference type="NCBIfam" id="TIGR03399">
    <property type="entry name" value="RNA_3prim_cycl"/>
    <property type="match status" value="1"/>
</dbReference>
<dbReference type="PANTHER" id="PTHR11096">
    <property type="entry name" value="RNA 3' TERMINAL PHOSPHATE CYCLASE"/>
    <property type="match status" value="1"/>
</dbReference>
<dbReference type="SUPFAM" id="SSF55205">
    <property type="entry name" value="EPT/RTPC-like"/>
    <property type="match status" value="1"/>
</dbReference>
<evidence type="ECO:0000256" key="6">
    <source>
        <dbReference type="NCBIfam" id="TIGR03399"/>
    </source>
</evidence>
<sequence length="375" mass="39129">MRQGLSAGGAGAHPAGGGDAIDIDGAVGEGGGQILRTSLALSLCTGRPVRLTRIRAGRPKPGLMRQHLTCVHAAAQVGGAQVQGADLGSTELCFTPGPVRAGDFHFPVGTAGSCTLVLQTVWPALLQAEAPSRLRLSGGTHNPMAPSFHFLARSYAPLMRRLGAPSELTLVRPGFHPAGGGEVLALLAPAAGGLQPFDLEVRGPLREAWADCLSPGLPAAVAQRELQALAVGLGWPADRLRRLPGRQEEGPGNALMATCVHEGLTEVFTALGAKGLPAEAVAQDLMRQLRDYQASDAPLGPHLADQWVLPLALAVCAQGRAARYRCTTLTLHATTHFALIERFLPVRVRATGQDPCWQVVVEPATAPRAPGEGMI</sequence>
<dbReference type="SUPFAM" id="SSF52913">
    <property type="entry name" value="RNA 3'-terminal phosphate cyclase, RPTC, insert domain"/>
    <property type="match status" value="1"/>
</dbReference>
<comment type="function">
    <text evidence="5">Catalyzes the conversion of 3'-phosphate to a 2',3'-cyclic phosphodiester at the end of RNA. The mechanism of action of the enzyme occurs in 3 steps: (A) adenylation of the enzyme by ATP; (B) transfer of adenylate to an RNA-N3'P to produce RNA-N3'PP5'A; (C) and attack of the adjacent 2'-hydroxyl on the 3'-phosphorus in the diester linkage to produce the cyclic end product. The biological role of this enzyme is unknown but it is likely to function in some aspects of cellular RNA processing.</text>
</comment>
<evidence type="ECO:0000313" key="9">
    <source>
        <dbReference type="EMBL" id="NDY93553.1"/>
    </source>
</evidence>
<evidence type="ECO:0000259" key="8">
    <source>
        <dbReference type="Pfam" id="PF05189"/>
    </source>
</evidence>
<accession>A0A7C9PJM0</accession>
<feature type="domain" description="RNA 3'-terminal phosphate cyclase" evidence="7">
    <location>
        <begin position="28"/>
        <end position="349"/>
    </location>
</feature>
<dbReference type="Proteomes" id="UP000484255">
    <property type="component" value="Unassembled WGS sequence"/>
</dbReference>
<name>A0A7C9PJM0_9BURK</name>
<evidence type="ECO:0000259" key="7">
    <source>
        <dbReference type="Pfam" id="PF01137"/>
    </source>
</evidence>
<comment type="subcellular location">
    <subcellularLocation>
        <location evidence="5">Cytoplasm</location>
    </subcellularLocation>
</comment>
<dbReference type="NCBIfam" id="NF003246">
    <property type="entry name" value="PRK04204.1-2"/>
    <property type="match status" value="1"/>
</dbReference>
<dbReference type="Pfam" id="PF05189">
    <property type="entry name" value="RTC_insert"/>
    <property type="match status" value="1"/>
</dbReference>
<organism evidence="9 10">
    <name type="scientific">Ideonella livida</name>
    <dbReference type="NCBI Taxonomy" id="2707176"/>
    <lineage>
        <taxon>Bacteria</taxon>
        <taxon>Pseudomonadati</taxon>
        <taxon>Pseudomonadota</taxon>
        <taxon>Betaproteobacteria</taxon>
        <taxon>Burkholderiales</taxon>
        <taxon>Sphaerotilaceae</taxon>
        <taxon>Ideonella</taxon>
    </lineage>
</organism>
<comment type="catalytic activity">
    <reaction evidence="4 5">
        <text>a 3'-end 3'-phospho-ribonucleotide-RNA + ATP = a 3'-end 2',3'-cyclophospho-ribonucleotide-RNA + AMP + diphosphate</text>
        <dbReference type="Rhea" id="RHEA:23976"/>
        <dbReference type="Rhea" id="RHEA-COMP:10463"/>
        <dbReference type="Rhea" id="RHEA-COMP:10464"/>
        <dbReference type="ChEBI" id="CHEBI:30616"/>
        <dbReference type="ChEBI" id="CHEBI:33019"/>
        <dbReference type="ChEBI" id="CHEBI:83062"/>
        <dbReference type="ChEBI" id="CHEBI:83064"/>
        <dbReference type="ChEBI" id="CHEBI:456215"/>
        <dbReference type="EC" id="6.5.1.4"/>
    </reaction>
</comment>
<evidence type="ECO:0000313" key="10">
    <source>
        <dbReference type="Proteomes" id="UP000484255"/>
    </source>
</evidence>
<feature type="domain" description="RNA 3'-terminal phosphate cyclase insert" evidence="8">
    <location>
        <begin position="202"/>
        <end position="292"/>
    </location>
</feature>
<dbReference type="EMBL" id="JAAGOH010000039">
    <property type="protein sequence ID" value="NDY93553.1"/>
    <property type="molecule type" value="Genomic_DNA"/>
</dbReference>
<dbReference type="PANTHER" id="PTHR11096:SF0">
    <property type="entry name" value="RNA 3'-TERMINAL PHOSPHATE CYCLASE"/>
    <property type="match status" value="1"/>
</dbReference>
<keyword evidence="3 5" id="KW-0547">Nucleotide-binding</keyword>
<evidence type="ECO:0000256" key="5">
    <source>
        <dbReference type="HAMAP-Rule" id="MF_00200"/>
    </source>
</evidence>
<feature type="binding site" evidence="5">
    <location>
        <begin position="302"/>
        <end position="306"/>
    </location>
    <ligand>
        <name>ATP</name>
        <dbReference type="ChEBI" id="CHEBI:30616"/>
    </ligand>
</feature>
<evidence type="ECO:0000256" key="3">
    <source>
        <dbReference type="ARBA" id="ARBA00022741"/>
    </source>
</evidence>
<dbReference type="GO" id="GO:0003963">
    <property type="term" value="F:RNA-3'-phosphate cyclase activity"/>
    <property type="evidence" value="ECO:0007669"/>
    <property type="project" value="UniProtKB-UniRule"/>
</dbReference>
<dbReference type="Gene3D" id="3.65.10.20">
    <property type="entry name" value="RNA 3'-terminal phosphate cyclase domain"/>
    <property type="match status" value="1"/>
</dbReference>
<dbReference type="InterPro" id="IPR017770">
    <property type="entry name" value="RNA3'_term_phos_cyc_type_1"/>
</dbReference>
<dbReference type="InterPro" id="IPR023797">
    <property type="entry name" value="RNA3'_phos_cyclase_dom"/>
</dbReference>
<evidence type="ECO:0000256" key="2">
    <source>
        <dbReference type="ARBA" id="ARBA00022598"/>
    </source>
</evidence>
<keyword evidence="10" id="KW-1185">Reference proteome</keyword>
<dbReference type="InterPro" id="IPR037136">
    <property type="entry name" value="RNA3'_phos_cyclase_dom_sf"/>
</dbReference>
<dbReference type="HAMAP" id="MF_00200">
    <property type="entry name" value="RTC"/>
    <property type="match status" value="1"/>
</dbReference>
<dbReference type="InterPro" id="IPR013792">
    <property type="entry name" value="RNA3'P_cycl/enolpyr_Trfase_a/b"/>
</dbReference>
<gene>
    <name evidence="5" type="primary">rtcA</name>
    <name evidence="9" type="ORF">G3A44_20385</name>
</gene>
<keyword evidence="2 5" id="KW-0436">Ligase</keyword>
<dbReference type="Gene3D" id="3.30.360.20">
    <property type="entry name" value="RNA 3'-terminal phosphate cyclase, insert domain"/>
    <property type="match status" value="1"/>
</dbReference>
<keyword evidence="5" id="KW-0963">Cytoplasm</keyword>